<dbReference type="Proteomes" id="UP000565724">
    <property type="component" value="Unassembled WGS sequence"/>
</dbReference>
<keyword evidence="1" id="KW-0812">Transmembrane</keyword>
<protein>
    <submittedName>
        <fullName evidence="2">Low temperature requirement protein A</fullName>
    </submittedName>
</protein>
<gene>
    <name evidence="2" type="ORF">HP550_20750</name>
</gene>
<dbReference type="PANTHER" id="PTHR36840:SF1">
    <property type="entry name" value="BLL5714 PROTEIN"/>
    <property type="match status" value="1"/>
</dbReference>
<feature type="transmembrane region" description="Helical" evidence="1">
    <location>
        <begin position="309"/>
        <end position="334"/>
    </location>
</feature>
<keyword evidence="1" id="KW-1133">Transmembrane helix</keyword>
<feature type="transmembrane region" description="Helical" evidence="1">
    <location>
        <begin position="239"/>
        <end position="261"/>
    </location>
</feature>
<evidence type="ECO:0000313" key="2">
    <source>
        <dbReference type="EMBL" id="NUU19679.1"/>
    </source>
</evidence>
<evidence type="ECO:0000313" key="3">
    <source>
        <dbReference type="Proteomes" id="UP000565724"/>
    </source>
</evidence>
<accession>A0A7Y6A4K4</accession>
<feature type="transmembrane region" description="Helical" evidence="1">
    <location>
        <begin position="143"/>
        <end position="164"/>
    </location>
</feature>
<dbReference type="AlphaFoldDB" id="A0A7Y6A4K4"/>
<sequence length="401" mass="42622">MTGRDPDEPRRTATPLELLFDLTFVAAFAQAADQAAHLLAEGHFGSAAVAFVFVTFAVCWSWVNFSWFASAFDTDDWFCRLTTMVQMIGVLVLALGVPAVFESIDSGAPLDNGVLVAGYIVMRVAVIAQLLRVAVQDPRHRRFVLAFAASIAVAQVGWTVVLFLHLTIGQLLPILVVLYVIELGAPVLSARLGRFPPWHAHHIAERYGLFVIITLGEVILGTIATVAAVVGRVGWSAEAVLVVVAGTGLVFGVWWSYFVVPMGDILHRHRRRAWVWGYGGIVIFASIAAMGAGLHVAGFVAGGEATIGVVQAVLTVAVPVLVTLVAYFAIYAGLVRAVDPFHLVLVGCAVVALAGAVVLAVLGAGFGACLILVMLAPAIVVIGYETVGHRHMAAAMERVLR</sequence>
<dbReference type="InterPro" id="IPR010640">
    <property type="entry name" value="Low_temperature_requirement_A"/>
</dbReference>
<evidence type="ECO:0000256" key="1">
    <source>
        <dbReference type="SAM" id="Phobius"/>
    </source>
</evidence>
<comment type="caution">
    <text evidence="2">The sequence shown here is derived from an EMBL/GenBank/DDBJ whole genome shotgun (WGS) entry which is preliminary data.</text>
</comment>
<feature type="transmembrane region" description="Helical" evidence="1">
    <location>
        <begin position="209"/>
        <end position="233"/>
    </location>
</feature>
<dbReference type="EMBL" id="JABMCI010000071">
    <property type="protein sequence ID" value="NUU19679.1"/>
    <property type="molecule type" value="Genomic_DNA"/>
</dbReference>
<feature type="transmembrane region" description="Helical" evidence="1">
    <location>
        <begin position="273"/>
        <end position="297"/>
    </location>
</feature>
<feature type="transmembrane region" description="Helical" evidence="1">
    <location>
        <begin position="12"/>
        <end position="32"/>
    </location>
</feature>
<feature type="transmembrane region" description="Helical" evidence="1">
    <location>
        <begin position="77"/>
        <end position="101"/>
    </location>
</feature>
<dbReference type="PANTHER" id="PTHR36840">
    <property type="entry name" value="BLL5714 PROTEIN"/>
    <property type="match status" value="1"/>
</dbReference>
<reference evidence="2 3" key="1">
    <citation type="submission" date="2020-05" db="EMBL/GenBank/DDBJ databases">
        <title>Genome Sequencing of Type Strains.</title>
        <authorList>
            <person name="Lemaire J.F."/>
            <person name="Inderbitzin P."/>
            <person name="Gregorio O.A."/>
            <person name="Collins S.B."/>
            <person name="Wespe N."/>
            <person name="Knight-Connoni V."/>
        </authorList>
    </citation>
    <scope>NUCLEOTIDE SEQUENCE [LARGE SCALE GENOMIC DNA]</scope>
    <source>
        <strain evidence="2 3">ATCC 25174</strain>
    </source>
</reference>
<feature type="transmembrane region" description="Helical" evidence="1">
    <location>
        <begin position="341"/>
        <end position="359"/>
    </location>
</feature>
<dbReference type="Pfam" id="PF06772">
    <property type="entry name" value="LtrA"/>
    <property type="match status" value="1"/>
</dbReference>
<feature type="transmembrane region" description="Helical" evidence="1">
    <location>
        <begin position="365"/>
        <end position="384"/>
    </location>
</feature>
<proteinExistence type="predicted"/>
<keyword evidence="3" id="KW-1185">Reference proteome</keyword>
<feature type="transmembrane region" description="Helical" evidence="1">
    <location>
        <begin position="113"/>
        <end position="131"/>
    </location>
</feature>
<feature type="transmembrane region" description="Helical" evidence="1">
    <location>
        <begin position="170"/>
        <end position="188"/>
    </location>
</feature>
<name>A0A7Y6A4K4_9CELL</name>
<keyword evidence="1" id="KW-0472">Membrane</keyword>
<organism evidence="2 3">
    <name type="scientific">Cellulomonas humilata</name>
    <dbReference type="NCBI Taxonomy" id="144055"/>
    <lineage>
        <taxon>Bacteria</taxon>
        <taxon>Bacillati</taxon>
        <taxon>Actinomycetota</taxon>
        <taxon>Actinomycetes</taxon>
        <taxon>Micrococcales</taxon>
        <taxon>Cellulomonadaceae</taxon>
        <taxon>Cellulomonas</taxon>
    </lineage>
</organism>
<feature type="transmembrane region" description="Helical" evidence="1">
    <location>
        <begin position="44"/>
        <end position="65"/>
    </location>
</feature>